<reference evidence="2" key="1">
    <citation type="submission" date="2022-07" db="EMBL/GenBank/DDBJ databases">
        <title>Genome Sequence of Xylaria arbuscula.</title>
        <authorList>
            <person name="Buettner E."/>
        </authorList>
    </citation>
    <scope>NUCLEOTIDE SEQUENCE</scope>
    <source>
        <strain evidence="2">VT107</strain>
    </source>
</reference>
<keyword evidence="3" id="KW-1185">Reference proteome</keyword>
<accession>A0A9W8NE57</accession>
<dbReference type="VEuPathDB" id="FungiDB:F4678DRAFT_445397"/>
<gene>
    <name evidence="2" type="ORF">NPX13_g5618</name>
</gene>
<organism evidence="2 3">
    <name type="scientific">Xylaria arbuscula</name>
    <dbReference type="NCBI Taxonomy" id="114810"/>
    <lineage>
        <taxon>Eukaryota</taxon>
        <taxon>Fungi</taxon>
        <taxon>Dikarya</taxon>
        <taxon>Ascomycota</taxon>
        <taxon>Pezizomycotina</taxon>
        <taxon>Sordariomycetes</taxon>
        <taxon>Xylariomycetidae</taxon>
        <taxon>Xylariales</taxon>
        <taxon>Xylariaceae</taxon>
        <taxon>Xylaria</taxon>
    </lineage>
</organism>
<keyword evidence="1" id="KW-0812">Transmembrane</keyword>
<dbReference type="Proteomes" id="UP001148614">
    <property type="component" value="Unassembled WGS sequence"/>
</dbReference>
<keyword evidence="1" id="KW-1133">Transmembrane helix</keyword>
<evidence type="ECO:0000256" key="1">
    <source>
        <dbReference type="SAM" id="Phobius"/>
    </source>
</evidence>
<evidence type="ECO:0000313" key="2">
    <source>
        <dbReference type="EMBL" id="KAJ3570768.1"/>
    </source>
</evidence>
<evidence type="ECO:0000313" key="3">
    <source>
        <dbReference type="Proteomes" id="UP001148614"/>
    </source>
</evidence>
<name>A0A9W8NE57_9PEZI</name>
<sequence>MADIKLNQNQTEEEEKKKQTYTEWAREKYNEQYDAWMPWIEDNFLKYFTKDNRTSYVARGTSSSPASATTTAIIIIIVTIISSISRPRCIPNSRYHANSKYAPLSDPPYK</sequence>
<dbReference type="AlphaFoldDB" id="A0A9W8NE57"/>
<feature type="transmembrane region" description="Helical" evidence="1">
    <location>
        <begin position="66"/>
        <end position="84"/>
    </location>
</feature>
<comment type="caution">
    <text evidence="2">The sequence shown here is derived from an EMBL/GenBank/DDBJ whole genome shotgun (WGS) entry which is preliminary data.</text>
</comment>
<dbReference type="EMBL" id="JANPWZ010000902">
    <property type="protein sequence ID" value="KAJ3570768.1"/>
    <property type="molecule type" value="Genomic_DNA"/>
</dbReference>
<keyword evidence="1" id="KW-0472">Membrane</keyword>
<protein>
    <submittedName>
        <fullName evidence="2">Uncharacterized protein</fullName>
    </submittedName>
</protein>
<proteinExistence type="predicted"/>